<gene>
    <name evidence="2" type="ORF">TMUPMC115_0186</name>
</gene>
<name>A0A091C959_9ENTE</name>
<keyword evidence="1" id="KW-1133">Transmembrane helix</keyword>
<sequence>MEQSKKLEYLLIPVMGTARIPLLEVFMLVDLKIMLYK</sequence>
<accession>A0A091C959</accession>
<evidence type="ECO:0000313" key="3">
    <source>
        <dbReference type="Proteomes" id="UP000029380"/>
    </source>
</evidence>
<organism evidence="2 3">
    <name type="scientific">Tetragenococcus muriaticus PMC-11-5</name>
    <dbReference type="NCBI Taxonomy" id="1302649"/>
    <lineage>
        <taxon>Bacteria</taxon>
        <taxon>Bacillati</taxon>
        <taxon>Bacillota</taxon>
        <taxon>Bacilli</taxon>
        <taxon>Lactobacillales</taxon>
        <taxon>Enterococcaceae</taxon>
        <taxon>Tetragenococcus</taxon>
    </lineage>
</organism>
<protein>
    <submittedName>
        <fullName evidence="2">Uncharacterized protein</fullName>
    </submittedName>
</protein>
<comment type="caution">
    <text evidence="2">The sequence shown here is derived from an EMBL/GenBank/DDBJ whole genome shotgun (WGS) entry which is preliminary data.</text>
</comment>
<dbReference type="EMBL" id="JPVU01000023">
    <property type="protein sequence ID" value="KFN93589.1"/>
    <property type="molecule type" value="Genomic_DNA"/>
</dbReference>
<keyword evidence="1" id="KW-0472">Membrane</keyword>
<proteinExistence type="predicted"/>
<evidence type="ECO:0000256" key="1">
    <source>
        <dbReference type="SAM" id="Phobius"/>
    </source>
</evidence>
<dbReference type="Proteomes" id="UP000029380">
    <property type="component" value="Unassembled WGS sequence"/>
</dbReference>
<keyword evidence="1" id="KW-0812">Transmembrane</keyword>
<feature type="transmembrane region" description="Helical" evidence="1">
    <location>
        <begin position="7"/>
        <end position="29"/>
    </location>
</feature>
<evidence type="ECO:0000313" key="2">
    <source>
        <dbReference type="EMBL" id="KFN93589.1"/>
    </source>
</evidence>
<dbReference type="PATRIC" id="fig|1302649.3.peg.187"/>
<reference evidence="2 3" key="1">
    <citation type="submission" date="2014-08" db="EMBL/GenBank/DDBJ databases">
        <title>Genome sequence of Tetragenococcus muriaticus.</title>
        <authorList>
            <person name="Chuea-nongthon C."/>
            <person name="Rodtong S."/>
            <person name="Yongsawatdigul J."/>
            <person name="Steele J.L."/>
            <person name="Liu X.-y."/>
            <person name="Speers J."/>
            <person name="Glasner J.D."/>
            <person name="Neeno-Eckwall E.C."/>
        </authorList>
    </citation>
    <scope>NUCLEOTIDE SEQUENCE [LARGE SCALE GENOMIC DNA]</scope>
    <source>
        <strain evidence="2 3">PMC-11-5</strain>
    </source>
</reference>
<dbReference type="AlphaFoldDB" id="A0A091C959"/>